<proteinExistence type="predicted"/>
<dbReference type="AlphaFoldDB" id="A0A849CDX8"/>
<evidence type="ECO:0000313" key="2">
    <source>
        <dbReference type="Proteomes" id="UP000586827"/>
    </source>
</evidence>
<reference evidence="1 2" key="1">
    <citation type="submission" date="2020-05" db="EMBL/GenBank/DDBJ databases">
        <title>MicrobeNet Type strains.</title>
        <authorList>
            <person name="Nicholson A.C."/>
        </authorList>
    </citation>
    <scope>NUCLEOTIDE SEQUENCE [LARGE SCALE GENOMIC DNA]</scope>
    <source>
        <strain evidence="1 2">JCM 3224</strain>
    </source>
</reference>
<comment type="caution">
    <text evidence="1">The sequence shown here is derived from an EMBL/GenBank/DDBJ whole genome shotgun (WGS) entry which is preliminary data.</text>
</comment>
<dbReference type="EMBL" id="JABELX010000015">
    <property type="protein sequence ID" value="NNH74675.1"/>
    <property type="molecule type" value="Genomic_DNA"/>
</dbReference>
<sequence length="99" mass="10300">MAILRTATVGIDSCCPTADPAGACRNIRVRPTVGVVAAQVGDPSEYDGVLLIEVDAAVSAYPRHPGRLLAEIHYCGGVDSGQKHAGMTRWAGDIATPIQ</sequence>
<organism evidence="1 2">
    <name type="scientific">Nocardia uniformis</name>
    <dbReference type="NCBI Taxonomy" id="53432"/>
    <lineage>
        <taxon>Bacteria</taxon>
        <taxon>Bacillati</taxon>
        <taxon>Actinomycetota</taxon>
        <taxon>Actinomycetes</taxon>
        <taxon>Mycobacteriales</taxon>
        <taxon>Nocardiaceae</taxon>
        <taxon>Nocardia</taxon>
    </lineage>
</organism>
<dbReference type="Proteomes" id="UP000586827">
    <property type="component" value="Unassembled WGS sequence"/>
</dbReference>
<gene>
    <name evidence="1" type="ORF">HLB23_33320</name>
</gene>
<dbReference type="RefSeq" id="WP_067525674.1">
    <property type="nucleotide sequence ID" value="NZ_JABELX010000015.1"/>
</dbReference>
<name>A0A849CDX8_9NOCA</name>
<protein>
    <submittedName>
        <fullName evidence="1">Uncharacterized protein</fullName>
    </submittedName>
</protein>
<accession>A0A849CDX8</accession>
<evidence type="ECO:0000313" key="1">
    <source>
        <dbReference type="EMBL" id="NNH74675.1"/>
    </source>
</evidence>
<keyword evidence="2" id="KW-1185">Reference proteome</keyword>